<protein>
    <submittedName>
        <fullName evidence="2">Uncharacterized protein</fullName>
    </submittedName>
</protein>
<accession>A0A6A3K2D0</accession>
<comment type="caution">
    <text evidence="2">The sequence shown here is derived from an EMBL/GenBank/DDBJ whole genome shotgun (WGS) entry which is preliminary data.</text>
</comment>
<keyword evidence="1" id="KW-0175">Coiled coil</keyword>
<dbReference type="OrthoDB" id="107456at2759"/>
<keyword evidence="4" id="KW-1185">Reference proteome</keyword>
<dbReference type="EMBL" id="QXFT01000950">
    <property type="protein sequence ID" value="KAE9332714.1"/>
    <property type="molecule type" value="Genomic_DNA"/>
</dbReference>
<feature type="coiled-coil region" evidence="1">
    <location>
        <begin position="266"/>
        <end position="332"/>
    </location>
</feature>
<sequence>MKRPFSSEMLEPPVPDDIAALCLYLDDGNLSNEDVTSRDRKKKIKRLETVNQALQQDLARSRRVGRKLELDIAQLHRHRQRELQHERRAERKIRARDDSVAACEEKCSIFQQQLVQLEARLRVNLCSHEQNELKAVLRDLVDRVELSAEHAEIQREKEDLAWSKLQEHDLRDCAVELEKEWREAGDLIVVEQQLLTQRVGSLESQLQATQQHLQDERHAGTELKAYCNLLQQGINNTSGWLTALALGSMAQVTDQIRQATCMEAERAQWQRSNSEQQRKLEEIQVEQSKHQHKLLAENAQLQKQLQATQHAAKMLAHQQQKLKTEVKTLRDQLQLKYG</sequence>
<organism evidence="2 5">
    <name type="scientific">Phytophthora rubi</name>
    <dbReference type="NCBI Taxonomy" id="129364"/>
    <lineage>
        <taxon>Eukaryota</taxon>
        <taxon>Sar</taxon>
        <taxon>Stramenopiles</taxon>
        <taxon>Oomycota</taxon>
        <taxon>Peronosporomycetes</taxon>
        <taxon>Peronosporales</taxon>
        <taxon>Peronosporaceae</taxon>
        <taxon>Phytophthora</taxon>
    </lineage>
</organism>
<gene>
    <name evidence="2" type="ORF">PR002_g18381</name>
    <name evidence="3" type="ORF">PR003_g14376</name>
</gene>
<reference evidence="2 5" key="1">
    <citation type="submission" date="2018-09" db="EMBL/GenBank/DDBJ databases">
        <title>Genomic investigation of the strawberry pathogen Phytophthora fragariae indicates pathogenicity is determined by transcriptional variation in three key races.</title>
        <authorList>
            <person name="Adams T.M."/>
            <person name="Armitage A.D."/>
            <person name="Sobczyk M.K."/>
            <person name="Bates H.J."/>
            <person name="Dunwell J.M."/>
            <person name="Nellist C.F."/>
            <person name="Harrison R.J."/>
        </authorList>
    </citation>
    <scope>NUCLEOTIDE SEQUENCE [LARGE SCALE GENOMIC DNA]</scope>
    <source>
        <strain evidence="2 5">SCRP324</strain>
        <strain evidence="3 4">SCRP333</strain>
    </source>
</reference>
<dbReference type="Proteomes" id="UP000435112">
    <property type="component" value="Unassembled WGS sequence"/>
</dbReference>
<dbReference type="AlphaFoldDB" id="A0A6A3K2D0"/>
<proteinExistence type="predicted"/>
<evidence type="ECO:0000256" key="1">
    <source>
        <dbReference type="SAM" id="Coils"/>
    </source>
</evidence>
<evidence type="ECO:0000313" key="4">
    <source>
        <dbReference type="Proteomes" id="UP000434957"/>
    </source>
</evidence>
<evidence type="ECO:0000313" key="2">
    <source>
        <dbReference type="EMBL" id="KAE8999708.1"/>
    </source>
</evidence>
<evidence type="ECO:0000313" key="3">
    <source>
        <dbReference type="EMBL" id="KAE9332714.1"/>
    </source>
</evidence>
<evidence type="ECO:0000313" key="5">
    <source>
        <dbReference type="Proteomes" id="UP000435112"/>
    </source>
</evidence>
<name>A0A6A3K2D0_9STRA</name>
<dbReference type="EMBL" id="QXFU01001567">
    <property type="protein sequence ID" value="KAE8999708.1"/>
    <property type="molecule type" value="Genomic_DNA"/>
</dbReference>
<dbReference type="Proteomes" id="UP000434957">
    <property type="component" value="Unassembled WGS sequence"/>
</dbReference>